<organism evidence="2 3">
    <name type="scientific">Trematosphaeria pertusa</name>
    <dbReference type="NCBI Taxonomy" id="390896"/>
    <lineage>
        <taxon>Eukaryota</taxon>
        <taxon>Fungi</taxon>
        <taxon>Dikarya</taxon>
        <taxon>Ascomycota</taxon>
        <taxon>Pezizomycotina</taxon>
        <taxon>Dothideomycetes</taxon>
        <taxon>Pleosporomycetidae</taxon>
        <taxon>Pleosporales</taxon>
        <taxon>Massarineae</taxon>
        <taxon>Trematosphaeriaceae</taxon>
        <taxon>Trematosphaeria</taxon>
    </lineage>
</organism>
<evidence type="ECO:0000313" key="2">
    <source>
        <dbReference type="EMBL" id="KAF2240200.1"/>
    </source>
</evidence>
<feature type="coiled-coil region" evidence="1">
    <location>
        <begin position="72"/>
        <end position="106"/>
    </location>
</feature>
<proteinExistence type="predicted"/>
<keyword evidence="3" id="KW-1185">Reference proteome</keyword>
<dbReference type="GeneID" id="54584009"/>
<sequence>MANAALDPQPDLAASANAALGPQPEFAVMAAGCEETANTFTMVIRTRNCQNLPTLQRDNRIMAELRIIFELLDHIKEGLRRLEEGVGRLEERFDRMEERFDRMEERLDRGFRRVEVHQLNNQARLENSHNIAGNVAEDLTPLYSLTAADAQLQVIPHFPSRINDIG</sequence>
<keyword evidence="1" id="KW-0175">Coiled coil</keyword>
<dbReference type="RefSeq" id="XP_033675204.1">
    <property type="nucleotide sequence ID" value="XM_033830679.1"/>
</dbReference>
<accession>A0A6A6HRX1</accession>
<dbReference type="EMBL" id="ML987228">
    <property type="protein sequence ID" value="KAF2240200.1"/>
    <property type="molecule type" value="Genomic_DNA"/>
</dbReference>
<evidence type="ECO:0000313" key="3">
    <source>
        <dbReference type="Proteomes" id="UP000800094"/>
    </source>
</evidence>
<evidence type="ECO:0000256" key="1">
    <source>
        <dbReference type="SAM" id="Coils"/>
    </source>
</evidence>
<gene>
    <name evidence="2" type="ORF">BU26DRAFT_526191</name>
</gene>
<name>A0A6A6HRX1_9PLEO</name>
<dbReference type="Gene3D" id="1.20.5.170">
    <property type="match status" value="1"/>
</dbReference>
<reference evidence="2" key="1">
    <citation type="journal article" date="2020" name="Stud. Mycol.">
        <title>101 Dothideomycetes genomes: a test case for predicting lifestyles and emergence of pathogens.</title>
        <authorList>
            <person name="Haridas S."/>
            <person name="Albert R."/>
            <person name="Binder M."/>
            <person name="Bloem J."/>
            <person name="Labutti K."/>
            <person name="Salamov A."/>
            <person name="Andreopoulos B."/>
            <person name="Baker S."/>
            <person name="Barry K."/>
            <person name="Bills G."/>
            <person name="Bluhm B."/>
            <person name="Cannon C."/>
            <person name="Castanera R."/>
            <person name="Culley D."/>
            <person name="Daum C."/>
            <person name="Ezra D."/>
            <person name="Gonzalez J."/>
            <person name="Henrissat B."/>
            <person name="Kuo A."/>
            <person name="Liang C."/>
            <person name="Lipzen A."/>
            <person name="Lutzoni F."/>
            <person name="Magnuson J."/>
            <person name="Mondo S."/>
            <person name="Nolan M."/>
            <person name="Ohm R."/>
            <person name="Pangilinan J."/>
            <person name="Park H.-J."/>
            <person name="Ramirez L."/>
            <person name="Alfaro M."/>
            <person name="Sun H."/>
            <person name="Tritt A."/>
            <person name="Yoshinaga Y."/>
            <person name="Zwiers L.-H."/>
            <person name="Turgeon B."/>
            <person name="Goodwin S."/>
            <person name="Spatafora J."/>
            <person name="Crous P."/>
            <person name="Grigoriev I."/>
        </authorList>
    </citation>
    <scope>NUCLEOTIDE SEQUENCE</scope>
    <source>
        <strain evidence="2">CBS 122368</strain>
    </source>
</reference>
<protein>
    <submittedName>
        <fullName evidence="2">Uncharacterized protein</fullName>
    </submittedName>
</protein>
<dbReference type="Proteomes" id="UP000800094">
    <property type="component" value="Unassembled WGS sequence"/>
</dbReference>
<dbReference type="AlphaFoldDB" id="A0A6A6HRX1"/>